<evidence type="ECO:0000256" key="2">
    <source>
        <dbReference type="ARBA" id="ARBA00022490"/>
    </source>
</evidence>
<proteinExistence type="inferred from homology"/>
<keyword evidence="8 13" id="KW-0457">Lysine biosynthesis</keyword>
<evidence type="ECO:0000256" key="12">
    <source>
        <dbReference type="ARBA" id="ARBA00049396"/>
    </source>
</evidence>
<comment type="catalytic activity">
    <reaction evidence="11 13">
        <text>(S)-2,3,4,5-tetrahydrodipicolinate + NADP(+) + H2O = (2S,4S)-4-hydroxy-2,3,4,5-tetrahydrodipicolinate + NADPH + H(+)</text>
        <dbReference type="Rhea" id="RHEA:35331"/>
        <dbReference type="ChEBI" id="CHEBI:15377"/>
        <dbReference type="ChEBI" id="CHEBI:15378"/>
        <dbReference type="ChEBI" id="CHEBI:16845"/>
        <dbReference type="ChEBI" id="CHEBI:57783"/>
        <dbReference type="ChEBI" id="CHEBI:58349"/>
        <dbReference type="ChEBI" id="CHEBI:67139"/>
        <dbReference type="EC" id="1.17.1.8"/>
    </reaction>
</comment>
<feature type="domain" description="Dihydrodipicolinate reductase C-terminal" evidence="15">
    <location>
        <begin position="142"/>
        <end position="275"/>
    </location>
</feature>
<dbReference type="Gene3D" id="3.40.50.720">
    <property type="entry name" value="NAD(P)-binding Rossmann-like Domain"/>
    <property type="match status" value="1"/>
</dbReference>
<keyword evidence="4 13" id="KW-0521">NADP</keyword>
<feature type="binding site" evidence="13">
    <location>
        <begin position="112"/>
        <end position="114"/>
    </location>
    <ligand>
        <name>NAD(+)</name>
        <dbReference type="ChEBI" id="CHEBI:57540"/>
    </ligand>
</feature>
<comment type="catalytic activity">
    <reaction evidence="12 13">
        <text>(S)-2,3,4,5-tetrahydrodipicolinate + NAD(+) + H2O = (2S,4S)-4-hydroxy-2,3,4,5-tetrahydrodipicolinate + NADH + H(+)</text>
        <dbReference type="Rhea" id="RHEA:35323"/>
        <dbReference type="ChEBI" id="CHEBI:15377"/>
        <dbReference type="ChEBI" id="CHEBI:15378"/>
        <dbReference type="ChEBI" id="CHEBI:16845"/>
        <dbReference type="ChEBI" id="CHEBI:57540"/>
        <dbReference type="ChEBI" id="CHEBI:57945"/>
        <dbReference type="ChEBI" id="CHEBI:67139"/>
        <dbReference type="EC" id="1.17.1.8"/>
    </reaction>
</comment>
<protein>
    <recommendedName>
        <fullName evidence="10 13">4-hydroxy-tetrahydrodipicolinate reductase</fullName>
        <shortName evidence="13">HTPA reductase</shortName>
        <ecNumber evidence="10 13">1.17.1.8</ecNumber>
    </recommendedName>
</protein>
<dbReference type="EMBL" id="NHON01000022">
    <property type="protein sequence ID" value="OWJ66606.1"/>
    <property type="molecule type" value="Genomic_DNA"/>
</dbReference>
<sequence length="278" mass="28599">MTAGDTPRPAEGPVRIGVTGAAGRMGRMLIQAVLDTADGSVALHGAVEHEGSAAIGQDAGLLAGRPACGITVSDDPVQLFATADAVVDFTRPEASVRFSALAAQGKAVHVVGTTGFSAEQLAALGRAARHTPVIQSFNMSLGVNLLAALVRQAARALDAGWDIEVVEMHHRHKIDAPSGTAILLGRAAAEGREVDFDAVKAIDRDGRRPEGAIGFATLRGGDVVGEHSVILAGAGERIELTHKATDRGIFARGALKAALWGRGRAPGLYSMTDVLGLS</sequence>
<dbReference type="SUPFAM" id="SSF55347">
    <property type="entry name" value="Glyceraldehyde-3-phosphate dehydrogenase-like, C-terminal domain"/>
    <property type="match status" value="1"/>
</dbReference>
<accession>A0A211ZN40</accession>
<feature type="active site" description="Proton donor/acceptor" evidence="13">
    <location>
        <position position="169"/>
    </location>
</feature>
<dbReference type="AlphaFoldDB" id="A0A211ZN40"/>
<dbReference type="InterPro" id="IPR036291">
    <property type="entry name" value="NAD(P)-bd_dom_sf"/>
</dbReference>
<dbReference type="PIRSF" id="PIRSF000161">
    <property type="entry name" value="DHPR"/>
    <property type="match status" value="1"/>
</dbReference>
<evidence type="ECO:0000256" key="13">
    <source>
        <dbReference type="HAMAP-Rule" id="MF_00102"/>
    </source>
</evidence>
<dbReference type="GO" id="GO:0008839">
    <property type="term" value="F:4-hydroxy-tetrahydrodipicolinate reductase"/>
    <property type="evidence" value="ECO:0007669"/>
    <property type="project" value="UniProtKB-UniRule"/>
</dbReference>
<dbReference type="RefSeq" id="WP_088151646.1">
    <property type="nucleotide sequence ID" value="NZ_NHON01000022.1"/>
</dbReference>
<dbReference type="InterPro" id="IPR000846">
    <property type="entry name" value="DapB_N"/>
</dbReference>
<keyword evidence="6 13" id="KW-0560">Oxidoreductase</keyword>
<keyword evidence="2 13" id="KW-0963">Cytoplasm</keyword>
<evidence type="ECO:0000256" key="10">
    <source>
        <dbReference type="ARBA" id="ARBA00038983"/>
    </source>
</evidence>
<dbReference type="OrthoDB" id="9790352at2"/>
<feature type="domain" description="Dihydrodipicolinate reductase N-terminal" evidence="14">
    <location>
        <begin position="14"/>
        <end position="139"/>
    </location>
</feature>
<dbReference type="GO" id="GO:0016726">
    <property type="term" value="F:oxidoreductase activity, acting on CH or CH2 groups, NAD or NADP as acceptor"/>
    <property type="evidence" value="ECO:0007669"/>
    <property type="project" value="UniProtKB-UniRule"/>
</dbReference>
<evidence type="ECO:0000313" key="17">
    <source>
        <dbReference type="Proteomes" id="UP000196655"/>
    </source>
</evidence>
<comment type="caution">
    <text evidence="13">Was originally thought to be a dihydrodipicolinate reductase (DHDPR), catalyzing the conversion of dihydrodipicolinate to tetrahydrodipicolinate. However, it was shown in E.coli that the substrate of the enzymatic reaction is not dihydrodipicolinate (DHDP) but in fact (2S,4S)-4-hydroxy-2,3,4,5-tetrahydrodipicolinic acid (HTPA), the product released by the DapA-catalyzed reaction.</text>
</comment>
<dbReference type="STRING" id="1122125.GCA_000423185_01782"/>
<comment type="caution">
    <text evidence="13">Lacks conserved residue(s) required for the propagation of feature annotation.</text>
</comment>
<evidence type="ECO:0000256" key="1">
    <source>
        <dbReference type="ARBA" id="ARBA00006642"/>
    </source>
</evidence>
<dbReference type="InterPro" id="IPR022664">
    <property type="entry name" value="DapB_N_CS"/>
</dbReference>
<dbReference type="Pfam" id="PF01113">
    <property type="entry name" value="DapB_N"/>
    <property type="match status" value="1"/>
</dbReference>
<comment type="similarity">
    <text evidence="1 13">Belongs to the DapB family.</text>
</comment>
<comment type="subcellular location">
    <subcellularLocation>
        <location evidence="13">Cytoplasm</location>
    </subcellularLocation>
</comment>
<feature type="binding site" evidence="13">
    <location>
        <begin position="20"/>
        <end position="25"/>
    </location>
    <ligand>
        <name>NAD(+)</name>
        <dbReference type="ChEBI" id="CHEBI:57540"/>
    </ligand>
</feature>
<evidence type="ECO:0000256" key="9">
    <source>
        <dbReference type="ARBA" id="ARBA00037922"/>
    </source>
</evidence>
<feature type="binding site" evidence="13">
    <location>
        <begin position="136"/>
        <end position="139"/>
    </location>
    <ligand>
        <name>NAD(+)</name>
        <dbReference type="ChEBI" id="CHEBI:57540"/>
    </ligand>
</feature>
<dbReference type="EC" id="1.17.1.8" evidence="10 13"/>
<gene>
    <name evidence="13" type="primary">dapB</name>
    <name evidence="16" type="ORF">BWR60_14005</name>
</gene>
<dbReference type="GO" id="GO:0005829">
    <property type="term" value="C:cytosol"/>
    <property type="evidence" value="ECO:0007669"/>
    <property type="project" value="TreeGrafter"/>
</dbReference>
<comment type="subunit">
    <text evidence="13">Homotetramer.</text>
</comment>
<evidence type="ECO:0000259" key="15">
    <source>
        <dbReference type="Pfam" id="PF05173"/>
    </source>
</evidence>
<dbReference type="InterPro" id="IPR023940">
    <property type="entry name" value="DHDPR_bac"/>
</dbReference>
<dbReference type="PROSITE" id="PS01298">
    <property type="entry name" value="DAPB"/>
    <property type="match status" value="1"/>
</dbReference>
<dbReference type="FunFam" id="3.30.360.10:FF:000004">
    <property type="entry name" value="4-hydroxy-tetrahydrodipicolinate reductase"/>
    <property type="match status" value="1"/>
</dbReference>
<dbReference type="Pfam" id="PF05173">
    <property type="entry name" value="DapB_C"/>
    <property type="match status" value="1"/>
</dbReference>
<keyword evidence="3 13" id="KW-0028">Amino-acid biosynthesis</keyword>
<dbReference type="SUPFAM" id="SSF51735">
    <property type="entry name" value="NAD(P)-binding Rossmann-fold domains"/>
    <property type="match status" value="1"/>
</dbReference>
<evidence type="ECO:0000256" key="7">
    <source>
        <dbReference type="ARBA" id="ARBA00023027"/>
    </source>
</evidence>
<evidence type="ECO:0000259" key="14">
    <source>
        <dbReference type="Pfam" id="PF01113"/>
    </source>
</evidence>
<evidence type="ECO:0000256" key="3">
    <source>
        <dbReference type="ARBA" id="ARBA00022605"/>
    </source>
</evidence>
<dbReference type="UniPathway" id="UPA00034">
    <property type="reaction ID" value="UER00018"/>
</dbReference>
<dbReference type="InterPro" id="IPR022663">
    <property type="entry name" value="DapB_C"/>
</dbReference>
<keyword evidence="17" id="KW-1185">Reference proteome</keyword>
<dbReference type="PANTHER" id="PTHR20836">
    <property type="entry name" value="DIHYDRODIPICOLINATE REDUCTASE"/>
    <property type="match status" value="1"/>
</dbReference>
<comment type="pathway">
    <text evidence="9 13">Amino-acid biosynthesis; L-lysine biosynthesis via DAP pathway; (S)-tetrahydrodipicolinate from L-aspartate: step 4/4.</text>
</comment>
<dbReference type="NCBIfam" id="TIGR00036">
    <property type="entry name" value="dapB"/>
    <property type="match status" value="1"/>
</dbReference>
<organism evidence="16 17">
    <name type="scientific">Inquilinus limosus</name>
    <dbReference type="NCBI Taxonomy" id="171674"/>
    <lineage>
        <taxon>Bacteria</taxon>
        <taxon>Pseudomonadati</taxon>
        <taxon>Pseudomonadota</taxon>
        <taxon>Alphaproteobacteria</taxon>
        <taxon>Rhodospirillales</taxon>
        <taxon>Rhodospirillaceae</taxon>
        <taxon>Inquilinus</taxon>
    </lineage>
</organism>
<keyword evidence="5 13" id="KW-0220">Diaminopimelate biosynthesis</keyword>
<dbReference type="GO" id="GO:0009089">
    <property type="term" value="P:lysine biosynthetic process via diaminopimelate"/>
    <property type="evidence" value="ECO:0007669"/>
    <property type="project" value="UniProtKB-UniRule"/>
</dbReference>
<feature type="active site" description="Proton donor" evidence="13">
    <location>
        <position position="173"/>
    </location>
</feature>
<dbReference type="CDD" id="cd02274">
    <property type="entry name" value="DHDPR_N"/>
    <property type="match status" value="1"/>
</dbReference>
<dbReference type="GO" id="GO:0051287">
    <property type="term" value="F:NAD binding"/>
    <property type="evidence" value="ECO:0007669"/>
    <property type="project" value="UniProtKB-UniRule"/>
</dbReference>
<comment type="caution">
    <text evidence="16">The sequence shown here is derived from an EMBL/GenBank/DDBJ whole genome shotgun (WGS) entry which is preliminary data.</text>
</comment>
<dbReference type="Gene3D" id="3.30.360.10">
    <property type="entry name" value="Dihydrodipicolinate Reductase, domain 2"/>
    <property type="match status" value="1"/>
</dbReference>
<evidence type="ECO:0000256" key="4">
    <source>
        <dbReference type="ARBA" id="ARBA00022857"/>
    </source>
</evidence>
<dbReference type="PANTHER" id="PTHR20836:SF0">
    <property type="entry name" value="4-HYDROXY-TETRAHYDRODIPICOLINATE REDUCTASE 1, CHLOROPLASTIC-RELATED"/>
    <property type="match status" value="1"/>
</dbReference>
<dbReference type="Proteomes" id="UP000196655">
    <property type="component" value="Unassembled WGS sequence"/>
</dbReference>
<feature type="binding site" evidence="13">
    <location>
        <position position="170"/>
    </location>
    <ligand>
        <name>(S)-2,3,4,5-tetrahydrodipicolinate</name>
        <dbReference type="ChEBI" id="CHEBI:16845"/>
    </ligand>
</feature>
<feature type="binding site" evidence="13">
    <location>
        <position position="65"/>
    </location>
    <ligand>
        <name>NADP(+)</name>
        <dbReference type="ChEBI" id="CHEBI:58349"/>
    </ligand>
</feature>
<name>A0A211ZN40_9PROT</name>
<dbReference type="GO" id="GO:0019877">
    <property type="term" value="P:diaminopimelate biosynthetic process"/>
    <property type="evidence" value="ECO:0007669"/>
    <property type="project" value="UniProtKB-UniRule"/>
</dbReference>
<reference evidence="17" key="1">
    <citation type="submission" date="2017-05" db="EMBL/GenBank/DDBJ databases">
        <authorList>
            <person name="Macchi M."/>
            <person name="Festa S."/>
            <person name="Coppotelli B.M."/>
            <person name="Morelli I.S."/>
        </authorList>
    </citation>
    <scope>NUCLEOTIDE SEQUENCE [LARGE SCALE GENOMIC DNA]</scope>
    <source>
        <strain evidence="17">I</strain>
    </source>
</reference>
<evidence type="ECO:0000256" key="11">
    <source>
        <dbReference type="ARBA" id="ARBA00049080"/>
    </source>
</evidence>
<evidence type="ECO:0000256" key="5">
    <source>
        <dbReference type="ARBA" id="ARBA00022915"/>
    </source>
</evidence>
<dbReference type="HAMAP" id="MF_00102">
    <property type="entry name" value="DapB"/>
    <property type="match status" value="1"/>
</dbReference>
<keyword evidence="7 13" id="KW-0520">NAD</keyword>
<feature type="binding site" evidence="13">
    <location>
        <begin position="179"/>
        <end position="180"/>
    </location>
    <ligand>
        <name>(S)-2,3,4,5-tetrahydrodipicolinate</name>
        <dbReference type="ChEBI" id="CHEBI:16845"/>
    </ligand>
</feature>
<evidence type="ECO:0000313" key="16">
    <source>
        <dbReference type="EMBL" id="OWJ66606.1"/>
    </source>
</evidence>
<evidence type="ECO:0000256" key="6">
    <source>
        <dbReference type="ARBA" id="ARBA00023002"/>
    </source>
</evidence>
<evidence type="ECO:0000256" key="8">
    <source>
        <dbReference type="ARBA" id="ARBA00023154"/>
    </source>
</evidence>
<dbReference type="GO" id="GO:0050661">
    <property type="term" value="F:NADP binding"/>
    <property type="evidence" value="ECO:0007669"/>
    <property type="project" value="UniProtKB-UniRule"/>
</dbReference>
<comment type="function">
    <text evidence="13">Catalyzes the conversion of 4-hydroxy-tetrahydrodipicolinate (HTPA) to tetrahydrodipicolinate.</text>
</comment>